<keyword evidence="3" id="KW-0472">Membrane</keyword>
<gene>
    <name evidence="4" type="ORF">F3K02_10525</name>
</gene>
<comment type="caution">
    <text evidence="4">The sequence shown here is derived from an EMBL/GenBank/DDBJ whole genome shotgun (WGS) entry which is preliminary data.</text>
</comment>
<dbReference type="Proteomes" id="UP000545507">
    <property type="component" value="Unassembled WGS sequence"/>
</dbReference>
<feature type="region of interest" description="Disordered" evidence="2">
    <location>
        <begin position="225"/>
        <end position="268"/>
    </location>
</feature>
<keyword evidence="5" id="KW-1185">Reference proteome</keyword>
<name>A0A7Y8GVM7_9BURK</name>
<evidence type="ECO:0000256" key="2">
    <source>
        <dbReference type="SAM" id="MobiDB-lite"/>
    </source>
</evidence>
<sequence>MNPDTPDSPPSPVKEASAAAVGGVAPVVAPPVVHARHPLSWMSVLALVVAALSLVLAGLIWQKLGFTQQELARRSQDSTEQAVEVRTVAKQAEALTQELQARLAVAEIKLSEVTLQRSQLEELMLALSRSRDDNLVQDIESALRLGFQQTQLTGSVQPLVSALQAADQRIARAAQPRLNPVQRAIQRDIERIRGAALTDVPTLVLRVDELARQVDDWPVQNDVGVKTASNKARPAPIGAPGKGAVRPPAAKAEAPDPAEPSQPVQDSGWSRVSEAWSSFWQRVWTDVTRSGRELVRVSRIDRPEAALLAPEQAFFLRENIKLRLLNARLGLMSRQLNAVEADLKSTEAALGRYFDTTAPQVMAAQKTLGQLRTELSTVELPRPDESLAALAAAAGGR</sequence>
<evidence type="ECO:0000313" key="5">
    <source>
        <dbReference type="Proteomes" id="UP000545507"/>
    </source>
</evidence>
<keyword evidence="3" id="KW-1133">Transmembrane helix</keyword>
<keyword evidence="3" id="KW-0812">Transmembrane</keyword>
<evidence type="ECO:0008006" key="6">
    <source>
        <dbReference type="Google" id="ProtNLM"/>
    </source>
</evidence>
<proteinExistence type="predicted"/>
<dbReference type="EMBL" id="VYGV01000007">
    <property type="protein sequence ID" value="NWF45679.1"/>
    <property type="molecule type" value="Genomic_DNA"/>
</dbReference>
<dbReference type="InterPro" id="IPR007470">
    <property type="entry name" value="HemX"/>
</dbReference>
<keyword evidence="1" id="KW-0175">Coiled coil</keyword>
<feature type="transmembrane region" description="Helical" evidence="3">
    <location>
        <begin position="39"/>
        <end position="61"/>
    </location>
</feature>
<dbReference type="AlphaFoldDB" id="A0A7Y8GVM7"/>
<evidence type="ECO:0000313" key="4">
    <source>
        <dbReference type="EMBL" id="NWF45679.1"/>
    </source>
</evidence>
<reference evidence="4 5" key="1">
    <citation type="submission" date="2019-09" db="EMBL/GenBank/DDBJ databases">
        <title>Hydrogenophaga aromatica sp. nov., isolated from a para-xylene-degrading enrichment culture.</title>
        <authorList>
            <person name="Tancsics A."/>
            <person name="Banerjee S."/>
        </authorList>
    </citation>
    <scope>NUCLEOTIDE SEQUENCE [LARGE SCALE GENOMIC DNA]</scope>
    <source>
        <strain evidence="4 5">D2P1</strain>
    </source>
</reference>
<organism evidence="4 5">
    <name type="scientific">Hydrogenophaga aromaticivorans</name>
    <dbReference type="NCBI Taxonomy" id="2610898"/>
    <lineage>
        <taxon>Bacteria</taxon>
        <taxon>Pseudomonadati</taxon>
        <taxon>Pseudomonadota</taxon>
        <taxon>Betaproteobacteria</taxon>
        <taxon>Burkholderiales</taxon>
        <taxon>Comamonadaceae</taxon>
        <taxon>Hydrogenophaga</taxon>
    </lineage>
</organism>
<dbReference type="PANTHER" id="PTHR38043">
    <property type="entry name" value="PROTEIN HEMX"/>
    <property type="match status" value="1"/>
</dbReference>
<evidence type="ECO:0000256" key="1">
    <source>
        <dbReference type="SAM" id="Coils"/>
    </source>
</evidence>
<dbReference type="Pfam" id="PF04375">
    <property type="entry name" value="HemX"/>
    <property type="match status" value="2"/>
</dbReference>
<evidence type="ECO:0000256" key="3">
    <source>
        <dbReference type="SAM" id="Phobius"/>
    </source>
</evidence>
<dbReference type="RefSeq" id="WP_177135576.1">
    <property type="nucleotide sequence ID" value="NZ_VYGV01000007.1"/>
</dbReference>
<protein>
    <recommendedName>
        <fullName evidence="6">Uroporphyrin-3 C-methyltransferase</fullName>
    </recommendedName>
</protein>
<dbReference type="PANTHER" id="PTHR38043:SF1">
    <property type="entry name" value="PROTEIN HEMX"/>
    <property type="match status" value="1"/>
</dbReference>
<accession>A0A7Y8GVM7</accession>
<feature type="coiled-coil region" evidence="1">
    <location>
        <begin position="89"/>
        <end position="123"/>
    </location>
</feature>